<dbReference type="EMBL" id="PYDT01000010">
    <property type="protein sequence ID" value="THU46476.1"/>
    <property type="molecule type" value="Genomic_DNA"/>
</dbReference>
<dbReference type="InterPro" id="IPR043129">
    <property type="entry name" value="ATPase_NBD"/>
</dbReference>
<keyword evidence="6" id="KW-0808">Transferase</keyword>
<keyword evidence="7" id="KW-0472">Membrane</keyword>
<dbReference type="SUPFAM" id="SSF53067">
    <property type="entry name" value="Actin-like ATPase domain"/>
    <property type="match status" value="1"/>
</dbReference>
<proteinExistence type="inferred from homology"/>
<keyword evidence="6" id="KW-0547">Nucleotide-binding</keyword>
<dbReference type="EC" id="2.7.1.-" evidence="6"/>
<dbReference type="STRING" id="52838.A0A4V4H317"/>
<comment type="catalytic activity">
    <reaction evidence="4">
        <text>a D-hexose + ATP = a D-hexose 6-phosphate + ADP + H(+)</text>
        <dbReference type="Rhea" id="RHEA:22740"/>
        <dbReference type="ChEBI" id="CHEBI:4194"/>
        <dbReference type="ChEBI" id="CHEBI:15378"/>
        <dbReference type="ChEBI" id="CHEBI:30616"/>
        <dbReference type="ChEBI" id="CHEBI:229467"/>
        <dbReference type="ChEBI" id="CHEBI:456216"/>
        <dbReference type="EC" id="2.7.1.1"/>
    </reaction>
    <physiologicalReaction direction="left-to-right" evidence="4">
        <dbReference type="Rhea" id="RHEA:22741"/>
    </physiologicalReaction>
</comment>
<comment type="pathway">
    <text evidence="1">Carbohydrate degradation; glycolysis; D-glyceraldehyde 3-phosphate and glycerone phosphate from D-glucose: step 1/4.</text>
</comment>
<dbReference type="GO" id="GO:0006006">
    <property type="term" value="P:glucose metabolic process"/>
    <property type="evidence" value="ECO:0007669"/>
    <property type="project" value="TreeGrafter"/>
</dbReference>
<dbReference type="Pfam" id="PF00349">
    <property type="entry name" value="Hexokinase_1"/>
    <property type="match status" value="1"/>
</dbReference>
<evidence type="ECO:0000256" key="6">
    <source>
        <dbReference type="RuleBase" id="RU362007"/>
    </source>
</evidence>
<dbReference type="GO" id="GO:0005524">
    <property type="term" value="F:ATP binding"/>
    <property type="evidence" value="ECO:0007669"/>
    <property type="project" value="UniProtKB-UniRule"/>
</dbReference>
<protein>
    <recommendedName>
        <fullName evidence="6">Phosphotransferase</fullName>
        <ecNumber evidence="6">2.7.1.-</ecNumber>
    </recommendedName>
</protein>
<dbReference type="GO" id="GO:0001678">
    <property type="term" value="P:intracellular glucose homeostasis"/>
    <property type="evidence" value="ECO:0007669"/>
    <property type="project" value="InterPro"/>
</dbReference>
<evidence type="ECO:0000256" key="5">
    <source>
        <dbReference type="ARBA" id="ARBA00047905"/>
    </source>
</evidence>
<dbReference type="Gene3D" id="3.30.420.40">
    <property type="match status" value="1"/>
</dbReference>
<dbReference type="Proteomes" id="UP000317650">
    <property type="component" value="Chromosome 9"/>
</dbReference>
<dbReference type="GO" id="GO:0005739">
    <property type="term" value="C:mitochondrion"/>
    <property type="evidence" value="ECO:0007669"/>
    <property type="project" value="TreeGrafter"/>
</dbReference>
<sequence>MHAGLASQGGSKLKILINYVDNLPAGFNLDLYSMVISGPLEQNFYKDKTETLEEPTSMSYKDLQALRMSNRNSHLPMLTVGEDVVAELTRAIERQGLNMQVSALVNYTIGTVAGGRCYDNDVVAAVILGTGYQRGMRNFRTPVMSTVHHHTSPDLIVAGTEPKEVLKAQSSWLLAFIFGSLLYVVGIIFRVLNLTYAIASDSIVNKRWSAFTEDSRILCRGRFYDAARLLSPAPAPAPAPALHCAVESSATTSGDFLVVKQVVAIFH</sequence>
<keyword evidence="10" id="KW-1185">Reference proteome</keyword>
<dbReference type="InterPro" id="IPR022672">
    <property type="entry name" value="Hexokinase_N"/>
</dbReference>
<dbReference type="GO" id="GO:0005829">
    <property type="term" value="C:cytosol"/>
    <property type="evidence" value="ECO:0007669"/>
    <property type="project" value="TreeGrafter"/>
</dbReference>
<comment type="caution">
    <text evidence="9">The sequence shown here is derived from an EMBL/GenBank/DDBJ whole genome shotgun (WGS) entry which is preliminary data.</text>
</comment>
<reference evidence="9 10" key="1">
    <citation type="journal article" date="2019" name="Nat. Plants">
        <title>Genome sequencing of Musa balbisiana reveals subgenome evolution and function divergence in polyploid bananas.</title>
        <authorList>
            <person name="Yao X."/>
        </authorList>
    </citation>
    <scope>NUCLEOTIDE SEQUENCE [LARGE SCALE GENOMIC DNA]</scope>
    <source>
        <strain evidence="10">cv. DH-PKW</strain>
        <tissue evidence="9">Leaves</tissue>
    </source>
</reference>
<comment type="pathway">
    <text evidence="2">Carbohydrate metabolism; hexose metabolism.</text>
</comment>
<dbReference type="GO" id="GO:0008865">
    <property type="term" value="F:fructokinase activity"/>
    <property type="evidence" value="ECO:0007669"/>
    <property type="project" value="TreeGrafter"/>
</dbReference>
<keyword evidence="7" id="KW-0812">Transmembrane</keyword>
<dbReference type="GO" id="GO:0006096">
    <property type="term" value="P:glycolytic process"/>
    <property type="evidence" value="ECO:0007669"/>
    <property type="project" value="UniProtKB-KW"/>
</dbReference>
<keyword evidence="3 6" id="KW-0324">Glycolysis</keyword>
<dbReference type="AlphaFoldDB" id="A0A4V4H317"/>
<dbReference type="PANTHER" id="PTHR19443:SF16">
    <property type="entry name" value="HEXOKINASE TYPE 1-RELATED"/>
    <property type="match status" value="1"/>
</dbReference>
<dbReference type="PANTHER" id="PTHR19443">
    <property type="entry name" value="HEXOKINASE"/>
    <property type="match status" value="1"/>
</dbReference>
<keyword evidence="6" id="KW-0067">ATP-binding</keyword>
<evidence type="ECO:0000256" key="2">
    <source>
        <dbReference type="ARBA" id="ARBA00005028"/>
    </source>
</evidence>
<organism evidence="9 10">
    <name type="scientific">Musa balbisiana</name>
    <name type="common">Banana</name>
    <dbReference type="NCBI Taxonomy" id="52838"/>
    <lineage>
        <taxon>Eukaryota</taxon>
        <taxon>Viridiplantae</taxon>
        <taxon>Streptophyta</taxon>
        <taxon>Embryophyta</taxon>
        <taxon>Tracheophyta</taxon>
        <taxon>Spermatophyta</taxon>
        <taxon>Magnoliopsida</taxon>
        <taxon>Liliopsida</taxon>
        <taxon>Zingiberales</taxon>
        <taxon>Musaceae</taxon>
        <taxon>Musa</taxon>
    </lineage>
</organism>
<accession>A0A4V4H317</accession>
<dbReference type="Gene3D" id="3.40.367.20">
    <property type="match status" value="1"/>
</dbReference>
<evidence type="ECO:0000256" key="3">
    <source>
        <dbReference type="ARBA" id="ARBA00023152"/>
    </source>
</evidence>
<feature type="transmembrane region" description="Helical" evidence="7">
    <location>
        <begin position="172"/>
        <end position="192"/>
    </location>
</feature>
<dbReference type="GO" id="GO:0005536">
    <property type="term" value="F:D-glucose binding"/>
    <property type="evidence" value="ECO:0007669"/>
    <property type="project" value="InterPro"/>
</dbReference>
<gene>
    <name evidence="9" type="ORF">C4D60_Mb09t05350</name>
</gene>
<evidence type="ECO:0000259" key="8">
    <source>
        <dbReference type="Pfam" id="PF00349"/>
    </source>
</evidence>
<comment type="similarity">
    <text evidence="6">Belongs to the hexokinase family.</text>
</comment>
<evidence type="ECO:0000256" key="1">
    <source>
        <dbReference type="ARBA" id="ARBA00004888"/>
    </source>
</evidence>
<comment type="catalytic activity">
    <reaction evidence="5">
        <text>D-fructose + ATP = D-fructose 6-phosphate + ADP + H(+)</text>
        <dbReference type="Rhea" id="RHEA:16125"/>
        <dbReference type="ChEBI" id="CHEBI:15378"/>
        <dbReference type="ChEBI" id="CHEBI:30616"/>
        <dbReference type="ChEBI" id="CHEBI:37721"/>
        <dbReference type="ChEBI" id="CHEBI:61527"/>
        <dbReference type="ChEBI" id="CHEBI:456216"/>
        <dbReference type="EC" id="2.7.1.1"/>
    </reaction>
    <physiologicalReaction direction="left-to-right" evidence="5">
        <dbReference type="Rhea" id="RHEA:16126"/>
    </physiologicalReaction>
</comment>
<feature type="domain" description="Hexokinase N-terminal" evidence="8">
    <location>
        <begin position="79"/>
        <end position="114"/>
    </location>
</feature>
<evidence type="ECO:0000313" key="9">
    <source>
        <dbReference type="EMBL" id="THU46476.1"/>
    </source>
</evidence>
<keyword evidence="6" id="KW-0418">Kinase</keyword>
<keyword evidence="7" id="KW-1133">Transmembrane helix</keyword>
<evidence type="ECO:0000313" key="10">
    <source>
        <dbReference type="Proteomes" id="UP000317650"/>
    </source>
</evidence>
<dbReference type="InterPro" id="IPR001312">
    <property type="entry name" value="Hexokinase"/>
</dbReference>
<dbReference type="GO" id="GO:0004340">
    <property type="term" value="F:glucokinase activity"/>
    <property type="evidence" value="ECO:0007669"/>
    <property type="project" value="TreeGrafter"/>
</dbReference>
<evidence type="ECO:0000256" key="7">
    <source>
        <dbReference type="SAM" id="Phobius"/>
    </source>
</evidence>
<evidence type="ECO:0000256" key="4">
    <source>
        <dbReference type="ARBA" id="ARBA00044613"/>
    </source>
</evidence>
<name>A0A4V4H317_MUSBA</name>